<dbReference type="EMBL" id="QRDP01000004">
    <property type="protein sequence ID" value="RED17317.1"/>
    <property type="molecule type" value="Genomic_DNA"/>
</dbReference>
<proteinExistence type="inferred from homology"/>
<evidence type="ECO:0000256" key="2">
    <source>
        <dbReference type="SAM" id="MobiDB-lite"/>
    </source>
</evidence>
<dbReference type="Gene3D" id="3.40.50.720">
    <property type="entry name" value="NAD(P)-binding Rossmann-like Domain"/>
    <property type="match status" value="1"/>
</dbReference>
<dbReference type="InterPro" id="IPR051276">
    <property type="entry name" value="Saccharopine_DH-like_oxidrdct"/>
</dbReference>
<protein>
    <submittedName>
        <fullName evidence="4">Short subunit dehydrogenase-like uncharacterized protein</fullName>
    </submittedName>
</protein>
<keyword evidence="5" id="KW-1185">Reference proteome</keyword>
<gene>
    <name evidence="4" type="ORF">DFR46_2363</name>
</gene>
<dbReference type="InterPro" id="IPR005097">
    <property type="entry name" value="Sacchrp_dh_NADP-bd"/>
</dbReference>
<name>A0A3D9FIB5_9SPHN</name>
<dbReference type="FunFam" id="3.40.50.720:FF:000413">
    <property type="entry name" value="Trans-acting enoyl reductase"/>
    <property type="match status" value="1"/>
</dbReference>
<sequence length="390" mass="40885">MTDTREFDVIVYGATGYTGRLVAEYLAKNYSGDLRWAMAGRSAEKLAAVRDEIGAQADTPLVVADADDEDSVAAMVARTKCVATTVGPYQLYGESLLAACAAAGTDYVDLCGEPAWMRQMIDSYGDQAKASGARIVFSCGFDSIPFDLGVWFAQQSAEETFGAPSNRIKGRVRAMQGTFSGGTAASLKATMAAAAKDPEIIKLLMNPYSLAPGFAGVEQPAGNAVDFEADLDSWVAPFIMAAINTRNVHRTNFLLGHPYGEDFVYDEMVLTGPGDGGEAAANAVAGDTSLGGEDGPKPGEGPSKEEREAGFYDIMFVAEGDDGARIMVGVTGDKDPGYGSTSKMIAESAICLVRDVPDAPGGILTPGAVMAAPLIERLQANAGLTFKRES</sequence>
<accession>A0A3D9FIB5</accession>
<dbReference type="RefSeq" id="WP_116236608.1">
    <property type="nucleotide sequence ID" value="NZ_QRDP01000004.1"/>
</dbReference>
<dbReference type="InterPro" id="IPR036291">
    <property type="entry name" value="NAD(P)-bd_dom_sf"/>
</dbReference>
<evidence type="ECO:0000259" key="3">
    <source>
        <dbReference type="Pfam" id="PF03435"/>
    </source>
</evidence>
<dbReference type="OrthoDB" id="4420885at2"/>
<dbReference type="GO" id="GO:0005886">
    <property type="term" value="C:plasma membrane"/>
    <property type="evidence" value="ECO:0007669"/>
    <property type="project" value="TreeGrafter"/>
</dbReference>
<dbReference type="PANTHER" id="PTHR12286">
    <property type="entry name" value="SACCHAROPINE DEHYDROGENASE-LIKE OXIDOREDUCTASE"/>
    <property type="match status" value="1"/>
</dbReference>
<dbReference type="PANTHER" id="PTHR12286:SF5">
    <property type="entry name" value="SACCHAROPINE DEHYDROGENASE-LIKE OXIDOREDUCTASE"/>
    <property type="match status" value="1"/>
</dbReference>
<feature type="domain" description="Saccharopine dehydrogenase NADP binding" evidence="3">
    <location>
        <begin position="9"/>
        <end position="136"/>
    </location>
</feature>
<organism evidence="4 5">
    <name type="scientific">Parasphingopyxis lamellibrachiae</name>
    <dbReference type="NCBI Taxonomy" id="680125"/>
    <lineage>
        <taxon>Bacteria</taxon>
        <taxon>Pseudomonadati</taxon>
        <taxon>Pseudomonadota</taxon>
        <taxon>Alphaproteobacteria</taxon>
        <taxon>Sphingomonadales</taxon>
        <taxon>Sphingomonadaceae</taxon>
        <taxon>Parasphingopyxis</taxon>
    </lineage>
</organism>
<comment type="caution">
    <text evidence="4">The sequence shown here is derived from an EMBL/GenBank/DDBJ whole genome shotgun (WGS) entry which is preliminary data.</text>
</comment>
<evidence type="ECO:0000313" key="4">
    <source>
        <dbReference type="EMBL" id="RED17317.1"/>
    </source>
</evidence>
<dbReference type="AlphaFoldDB" id="A0A3D9FIB5"/>
<evidence type="ECO:0000256" key="1">
    <source>
        <dbReference type="ARBA" id="ARBA00010591"/>
    </source>
</evidence>
<dbReference type="GO" id="GO:0009247">
    <property type="term" value="P:glycolipid biosynthetic process"/>
    <property type="evidence" value="ECO:0007669"/>
    <property type="project" value="TreeGrafter"/>
</dbReference>
<evidence type="ECO:0000313" key="5">
    <source>
        <dbReference type="Proteomes" id="UP000256310"/>
    </source>
</evidence>
<feature type="region of interest" description="Disordered" evidence="2">
    <location>
        <begin position="285"/>
        <end position="306"/>
    </location>
</feature>
<dbReference type="SUPFAM" id="SSF51735">
    <property type="entry name" value="NAD(P)-binding Rossmann-fold domains"/>
    <property type="match status" value="1"/>
</dbReference>
<reference evidence="4 5" key="1">
    <citation type="submission" date="2018-07" db="EMBL/GenBank/DDBJ databases">
        <title>Genomic Encyclopedia of Type Strains, Phase IV (KMG-IV): sequencing the most valuable type-strain genomes for metagenomic binning, comparative biology and taxonomic classification.</title>
        <authorList>
            <person name="Goeker M."/>
        </authorList>
    </citation>
    <scope>NUCLEOTIDE SEQUENCE [LARGE SCALE GENOMIC DNA]</scope>
    <source>
        <strain evidence="4 5">DSM 26725</strain>
    </source>
</reference>
<comment type="similarity">
    <text evidence="1">Belongs to the saccharopine dehydrogenase family. Enoyl reductase subfamily.</text>
</comment>
<feature type="compositionally biased region" description="Basic and acidic residues" evidence="2">
    <location>
        <begin position="294"/>
        <end position="306"/>
    </location>
</feature>
<dbReference type="Pfam" id="PF03435">
    <property type="entry name" value="Sacchrp_dh_NADP"/>
    <property type="match status" value="1"/>
</dbReference>
<dbReference type="Proteomes" id="UP000256310">
    <property type="component" value="Unassembled WGS sequence"/>
</dbReference>